<keyword evidence="1" id="KW-1133">Transmembrane helix</keyword>
<evidence type="ECO:0000313" key="3">
    <source>
        <dbReference type="Proteomes" id="UP000238523"/>
    </source>
</evidence>
<name>A0A2K9Z7G9_RHILE</name>
<sequence length="56" mass="6629">MKYITEALFIFILYSYITLIVVNLFYGLATVTNCIKTVAQPQGFSWGRIQYEFYYI</sequence>
<accession>A0A2K9Z7G9</accession>
<proteinExistence type="predicted"/>
<dbReference type="AlphaFoldDB" id="A0A2K9Z7G9"/>
<organism evidence="2 3">
    <name type="scientific">Rhizobium leguminosarum</name>
    <dbReference type="NCBI Taxonomy" id="384"/>
    <lineage>
        <taxon>Bacteria</taxon>
        <taxon>Pseudomonadati</taxon>
        <taxon>Pseudomonadota</taxon>
        <taxon>Alphaproteobacteria</taxon>
        <taxon>Hyphomicrobiales</taxon>
        <taxon>Rhizobiaceae</taxon>
        <taxon>Rhizobium/Agrobacterium group</taxon>
        <taxon>Rhizobium</taxon>
    </lineage>
</organism>
<keyword evidence="1" id="KW-0472">Membrane</keyword>
<reference evidence="2 3" key="1">
    <citation type="submission" date="2017-11" db="EMBL/GenBank/DDBJ databases">
        <title>Complete genome of Rhizobium leguminosarum Norway, an ineffective micro-symbiont.</title>
        <authorList>
            <person name="Hoffrichter A."/>
            <person name="Liang J."/>
            <person name="Brachmann A."/>
            <person name="Marin M."/>
        </authorList>
    </citation>
    <scope>NUCLEOTIDE SEQUENCE [LARGE SCALE GENOMIC DNA]</scope>
    <source>
        <strain evidence="2 3">Norway</strain>
    </source>
</reference>
<dbReference type="EMBL" id="CP025012">
    <property type="protein sequence ID" value="AUW44194.1"/>
    <property type="molecule type" value="Genomic_DNA"/>
</dbReference>
<evidence type="ECO:0000256" key="1">
    <source>
        <dbReference type="SAM" id="Phobius"/>
    </source>
</evidence>
<feature type="transmembrane region" description="Helical" evidence="1">
    <location>
        <begin position="7"/>
        <end position="29"/>
    </location>
</feature>
<keyword evidence="1" id="KW-0812">Transmembrane</keyword>
<gene>
    <name evidence="2" type="ORF">CUJ84_Chr003863</name>
</gene>
<evidence type="ECO:0000313" key="2">
    <source>
        <dbReference type="EMBL" id="AUW44194.1"/>
    </source>
</evidence>
<protein>
    <submittedName>
        <fullName evidence="2">Uncharacterized protein</fullName>
    </submittedName>
</protein>
<dbReference type="Proteomes" id="UP000238523">
    <property type="component" value="Chromosome"/>
</dbReference>